<dbReference type="GO" id="GO:0000724">
    <property type="term" value="P:double-strand break repair via homologous recombination"/>
    <property type="evidence" value="ECO:0007669"/>
    <property type="project" value="TreeGrafter"/>
</dbReference>
<comment type="similarity">
    <text evidence="1">Belongs to the RMI1 family.</text>
</comment>
<protein>
    <recommendedName>
        <fullName evidence="2">RecQ-mediated genome instability protein 1</fullName>
    </recommendedName>
</protein>
<dbReference type="GO" id="GO:0016604">
    <property type="term" value="C:nuclear body"/>
    <property type="evidence" value="ECO:0007669"/>
    <property type="project" value="TreeGrafter"/>
</dbReference>
<dbReference type="Gene3D" id="2.40.50.770">
    <property type="entry name" value="RecQ-mediated genome instability protein Rmi1, C-terminal domain"/>
    <property type="match status" value="1"/>
</dbReference>
<dbReference type="STRING" id="454130.A0A0U5G6V6"/>
<dbReference type="EMBL" id="CDMC01000009">
    <property type="protein sequence ID" value="CEL07424.1"/>
    <property type="molecule type" value="Genomic_DNA"/>
</dbReference>
<dbReference type="OrthoDB" id="341511at2759"/>
<dbReference type="GO" id="GO:0031422">
    <property type="term" value="C:RecQ family helicase-topoisomerase III complex"/>
    <property type="evidence" value="ECO:0007669"/>
    <property type="project" value="TreeGrafter"/>
</dbReference>
<evidence type="ECO:0000256" key="1">
    <source>
        <dbReference type="ARBA" id="ARBA00006395"/>
    </source>
</evidence>
<proteinExistence type="inferred from homology"/>
<organism evidence="5 6">
    <name type="scientific">Aspergillus calidoustus</name>
    <dbReference type="NCBI Taxonomy" id="454130"/>
    <lineage>
        <taxon>Eukaryota</taxon>
        <taxon>Fungi</taxon>
        <taxon>Dikarya</taxon>
        <taxon>Ascomycota</taxon>
        <taxon>Pezizomycotina</taxon>
        <taxon>Eurotiomycetes</taxon>
        <taxon>Eurotiomycetidae</taxon>
        <taxon>Eurotiales</taxon>
        <taxon>Aspergillaceae</taxon>
        <taxon>Aspergillus</taxon>
        <taxon>Aspergillus subgen. Nidulantes</taxon>
    </lineage>
</organism>
<dbReference type="AlphaFoldDB" id="A0A0U5G6V6"/>
<reference evidence="6" key="1">
    <citation type="journal article" date="2016" name="Genome Announc.">
        <title>Draft genome sequences of fungus Aspergillus calidoustus.</title>
        <authorList>
            <person name="Horn F."/>
            <person name="Linde J."/>
            <person name="Mattern D.J."/>
            <person name="Walther G."/>
            <person name="Guthke R."/>
            <person name="Scherlach K."/>
            <person name="Martin K."/>
            <person name="Brakhage A.A."/>
            <person name="Petzke L."/>
            <person name="Valiante V."/>
        </authorList>
    </citation>
    <scope>NUCLEOTIDE SEQUENCE [LARGE SCALE GENOMIC DNA]</scope>
    <source>
        <strain evidence="6">SF006504</strain>
    </source>
</reference>
<accession>A0A0U5G6V6</accession>
<dbReference type="InterPro" id="IPR049363">
    <property type="entry name" value="RMI1_N"/>
</dbReference>
<dbReference type="PANTHER" id="PTHR14790:SF15">
    <property type="entry name" value="RECQ-MEDIATED GENOME INSTABILITY PROTEIN 1"/>
    <property type="match status" value="1"/>
</dbReference>
<gene>
    <name evidence="5" type="ORF">ASPCAL10581</name>
</gene>
<dbReference type="InterPro" id="IPR042470">
    <property type="entry name" value="RMI1_N_C_sf"/>
</dbReference>
<dbReference type="Pfam" id="PF08585">
    <property type="entry name" value="RMI1_N_C"/>
    <property type="match status" value="1"/>
</dbReference>
<feature type="domain" description="RMI1 N-terminal" evidence="4">
    <location>
        <begin position="54"/>
        <end position="102"/>
    </location>
</feature>
<evidence type="ECO:0000313" key="6">
    <source>
        <dbReference type="Proteomes" id="UP000054771"/>
    </source>
</evidence>
<evidence type="ECO:0000259" key="4">
    <source>
        <dbReference type="Pfam" id="PF21000"/>
    </source>
</evidence>
<dbReference type="InterPro" id="IPR013894">
    <property type="entry name" value="RMI1_OB"/>
</dbReference>
<keyword evidence="6" id="KW-1185">Reference proteome</keyword>
<name>A0A0U5G6V6_ASPCI</name>
<evidence type="ECO:0000256" key="2">
    <source>
        <dbReference type="ARBA" id="ARBA00018987"/>
    </source>
</evidence>
<evidence type="ECO:0000259" key="3">
    <source>
        <dbReference type="Pfam" id="PF08585"/>
    </source>
</evidence>
<dbReference type="GO" id="GO:0000712">
    <property type="term" value="P:resolution of meiotic recombination intermediates"/>
    <property type="evidence" value="ECO:0007669"/>
    <property type="project" value="TreeGrafter"/>
</dbReference>
<dbReference type="Pfam" id="PF21000">
    <property type="entry name" value="RMI1_N_N"/>
    <property type="match status" value="1"/>
</dbReference>
<dbReference type="OMA" id="MTSPDQI"/>
<dbReference type="Proteomes" id="UP000054771">
    <property type="component" value="Unassembled WGS sequence"/>
</dbReference>
<dbReference type="SMART" id="SM01161">
    <property type="entry name" value="DUF1767"/>
    <property type="match status" value="1"/>
</dbReference>
<sequence length="280" mass="30473">MTALRGDSPDLLRSLNFLAFQPQLQPKHKHPPSDNANVKQLTMANIQDQITTHLLQTKSLSVSPTWLRSFLSTISAAQRNTPIPALTQTALFRLLTSDIRESLTSSPSTTLPVDISDTNVRERRLTGTIPVQVLDIEDIGTSAWSQVEAIERVERGEAVRGREIVRTVNVGDEDQDELATTANANASNGPHRLILQDAKGARVMGIEMKKITGLAFGKMAIGAKLLLRGVVVARGMILLTPDSVTLLGGKVEAMDQAWRAGRKERLLQKVTEAGTDTGRA</sequence>
<dbReference type="PANTHER" id="PTHR14790">
    <property type="entry name" value="RECQ-MEDIATED GENOME INSTABILITY PROTEIN 1 RMI1"/>
    <property type="match status" value="1"/>
</dbReference>
<feature type="domain" description="RecQ mediated genome instability protein 1 OB-fold" evidence="3">
    <location>
        <begin position="111"/>
        <end position="262"/>
    </location>
</feature>
<evidence type="ECO:0000313" key="5">
    <source>
        <dbReference type="EMBL" id="CEL07424.1"/>
    </source>
</evidence>